<evidence type="ECO:0000313" key="3">
    <source>
        <dbReference type="Proteomes" id="UP000585474"/>
    </source>
</evidence>
<dbReference type="Proteomes" id="UP000585474">
    <property type="component" value="Unassembled WGS sequence"/>
</dbReference>
<protein>
    <recommendedName>
        <fullName evidence="1">Integrase catalytic domain-containing protein</fullName>
    </recommendedName>
</protein>
<organism evidence="2 3">
    <name type="scientific">Actinidia rufa</name>
    <dbReference type="NCBI Taxonomy" id="165716"/>
    <lineage>
        <taxon>Eukaryota</taxon>
        <taxon>Viridiplantae</taxon>
        <taxon>Streptophyta</taxon>
        <taxon>Embryophyta</taxon>
        <taxon>Tracheophyta</taxon>
        <taxon>Spermatophyta</taxon>
        <taxon>Magnoliopsida</taxon>
        <taxon>eudicotyledons</taxon>
        <taxon>Gunneridae</taxon>
        <taxon>Pentapetalae</taxon>
        <taxon>asterids</taxon>
        <taxon>Ericales</taxon>
        <taxon>Actinidiaceae</taxon>
        <taxon>Actinidia</taxon>
    </lineage>
</organism>
<dbReference type="PROSITE" id="PS50994">
    <property type="entry name" value="INTEGRASE"/>
    <property type="match status" value="1"/>
</dbReference>
<dbReference type="InterPro" id="IPR001584">
    <property type="entry name" value="Integrase_cat-core"/>
</dbReference>
<comment type="caution">
    <text evidence="2">The sequence shown here is derived from an EMBL/GenBank/DDBJ whole genome shotgun (WGS) entry which is preliminary data.</text>
</comment>
<dbReference type="Gene3D" id="3.30.420.10">
    <property type="entry name" value="Ribonuclease H-like superfamily/Ribonuclease H"/>
    <property type="match status" value="1"/>
</dbReference>
<reference evidence="3" key="1">
    <citation type="submission" date="2019-07" db="EMBL/GenBank/DDBJ databases">
        <title>De Novo Assembly of kiwifruit Actinidia rufa.</title>
        <authorList>
            <person name="Sugita-Konishi S."/>
            <person name="Sato K."/>
            <person name="Mori E."/>
            <person name="Abe Y."/>
            <person name="Kisaki G."/>
            <person name="Hamano K."/>
            <person name="Suezawa K."/>
            <person name="Otani M."/>
            <person name="Fukuda T."/>
            <person name="Manabe T."/>
            <person name="Gomi K."/>
            <person name="Tabuchi M."/>
            <person name="Akimitsu K."/>
            <person name="Kataoka I."/>
        </authorList>
    </citation>
    <scope>NUCLEOTIDE SEQUENCE [LARGE SCALE GENOMIC DNA]</scope>
    <source>
        <strain evidence="3">cv. Fuchu</strain>
    </source>
</reference>
<dbReference type="PANTHER" id="PTHR48475:SF2">
    <property type="entry name" value="RIBONUCLEASE H"/>
    <property type="match status" value="1"/>
</dbReference>
<feature type="domain" description="Integrase catalytic" evidence="1">
    <location>
        <begin position="69"/>
        <end position="185"/>
    </location>
</feature>
<keyword evidence="3" id="KW-1185">Reference proteome</keyword>
<gene>
    <name evidence="2" type="ORF">Acr_00g0014820</name>
</gene>
<accession>A0A7J0DBT5</accession>
<name>A0A7J0DBT5_9ERIC</name>
<dbReference type="PANTHER" id="PTHR48475">
    <property type="entry name" value="RIBONUCLEASE H"/>
    <property type="match status" value="1"/>
</dbReference>
<dbReference type="EMBL" id="BJWL01000133">
    <property type="protein sequence ID" value="GFS30926.1"/>
    <property type="molecule type" value="Genomic_DNA"/>
</dbReference>
<dbReference type="AlphaFoldDB" id="A0A7J0DBT5"/>
<dbReference type="GO" id="GO:0015074">
    <property type="term" value="P:DNA integration"/>
    <property type="evidence" value="ECO:0007669"/>
    <property type="project" value="InterPro"/>
</dbReference>
<evidence type="ECO:0000313" key="2">
    <source>
        <dbReference type="EMBL" id="GFS30926.1"/>
    </source>
</evidence>
<dbReference type="OrthoDB" id="1433446at2759"/>
<dbReference type="Pfam" id="PF00665">
    <property type="entry name" value="rve"/>
    <property type="match status" value="1"/>
</dbReference>
<evidence type="ECO:0000259" key="1">
    <source>
        <dbReference type="PROSITE" id="PS50994"/>
    </source>
</evidence>
<sequence>MEYSIHIGFKATNNEIEYEALLAGLRVTIELGIDFLDAFNDFSTGGKSSLGGLPCKRYKDDGLLGPFLRCLRPEEGEYVMKEIHEGICENHSRARSLRKFLIVAIDYFTKWVEAESRAKIIEKNARDFIWNHIICRFGISKVIISDNARQFDNDKFKLFCSDLAIAHHFSSPGHPQANGQVEVTN</sequence>
<dbReference type="SUPFAM" id="SSF53098">
    <property type="entry name" value="Ribonuclease H-like"/>
    <property type="match status" value="1"/>
</dbReference>
<dbReference type="InterPro" id="IPR036397">
    <property type="entry name" value="RNaseH_sf"/>
</dbReference>
<dbReference type="GO" id="GO:0003676">
    <property type="term" value="F:nucleic acid binding"/>
    <property type="evidence" value="ECO:0007669"/>
    <property type="project" value="InterPro"/>
</dbReference>
<proteinExistence type="predicted"/>
<dbReference type="InterPro" id="IPR012337">
    <property type="entry name" value="RNaseH-like_sf"/>
</dbReference>